<proteinExistence type="predicted"/>
<accession>T1JR16</accession>
<evidence type="ECO:0000313" key="3">
    <source>
        <dbReference type="Proteomes" id="UP000015104"/>
    </source>
</evidence>
<dbReference type="HOGENOM" id="CLU_2743277_0_0_1"/>
<keyword evidence="1" id="KW-0812">Transmembrane</keyword>
<evidence type="ECO:0008006" key="4">
    <source>
        <dbReference type="Google" id="ProtNLM"/>
    </source>
</evidence>
<dbReference type="EMBL" id="CAEY01000444">
    <property type="status" value="NOT_ANNOTATED_CDS"/>
    <property type="molecule type" value="Genomic_DNA"/>
</dbReference>
<dbReference type="AlphaFoldDB" id="T1JR16"/>
<name>T1JR16_TETUR</name>
<evidence type="ECO:0000313" key="2">
    <source>
        <dbReference type="EnsemblMetazoa" id="tetur01g05260.1"/>
    </source>
</evidence>
<reference evidence="3" key="1">
    <citation type="submission" date="2011-08" db="EMBL/GenBank/DDBJ databases">
        <authorList>
            <person name="Rombauts S."/>
        </authorList>
    </citation>
    <scope>NUCLEOTIDE SEQUENCE</scope>
    <source>
        <strain evidence="3">London</strain>
    </source>
</reference>
<keyword evidence="3" id="KW-1185">Reference proteome</keyword>
<dbReference type="EnsemblMetazoa" id="tetur01g05390.1">
    <property type="protein sequence ID" value="tetur01g05390.1"/>
    <property type="gene ID" value="tetur01g05390"/>
</dbReference>
<sequence>MSFSVLDKNIKYHKYVGYVIAFFSVVHTLAHLGNYIFAVFHLFYIVFWFTLLCHGPKFWCWLVVPASNFTV</sequence>
<dbReference type="EnsemblMetazoa" id="tetur01g05260.1">
    <property type="protein sequence ID" value="tetur01g05260.1"/>
    <property type="gene ID" value="tetur01g05260"/>
</dbReference>
<keyword evidence="1" id="KW-1133">Transmembrane helix</keyword>
<protein>
    <recommendedName>
        <fullName evidence="4">Ferric oxidoreductase domain-containing protein</fullName>
    </recommendedName>
</protein>
<reference evidence="2" key="2">
    <citation type="submission" date="2015-06" db="UniProtKB">
        <authorList>
            <consortium name="EnsemblMetazoa"/>
        </authorList>
    </citation>
    <scope>IDENTIFICATION</scope>
</reference>
<evidence type="ECO:0000256" key="1">
    <source>
        <dbReference type="SAM" id="Phobius"/>
    </source>
</evidence>
<feature type="transmembrane region" description="Helical" evidence="1">
    <location>
        <begin position="12"/>
        <end position="29"/>
    </location>
</feature>
<organism evidence="2 3">
    <name type="scientific">Tetranychus urticae</name>
    <name type="common">Two-spotted spider mite</name>
    <dbReference type="NCBI Taxonomy" id="32264"/>
    <lineage>
        <taxon>Eukaryota</taxon>
        <taxon>Metazoa</taxon>
        <taxon>Ecdysozoa</taxon>
        <taxon>Arthropoda</taxon>
        <taxon>Chelicerata</taxon>
        <taxon>Arachnida</taxon>
        <taxon>Acari</taxon>
        <taxon>Acariformes</taxon>
        <taxon>Trombidiformes</taxon>
        <taxon>Prostigmata</taxon>
        <taxon>Eleutherengona</taxon>
        <taxon>Raphignathae</taxon>
        <taxon>Tetranychoidea</taxon>
        <taxon>Tetranychidae</taxon>
        <taxon>Tetranychus</taxon>
    </lineage>
</organism>
<dbReference type="Proteomes" id="UP000015104">
    <property type="component" value="Unassembled WGS sequence"/>
</dbReference>
<keyword evidence="1" id="KW-0472">Membrane</keyword>
<dbReference type="STRING" id="32264.T1JR16"/>